<dbReference type="GO" id="GO:0005737">
    <property type="term" value="C:cytoplasm"/>
    <property type="evidence" value="ECO:0007669"/>
    <property type="project" value="TreeGrafter"/>
</dbReference>
<dbReference type="GO" id="GO:0003729">
    <property type="term" value="F:mRNA binding"/>
    <property type="evidence" value="ECO:0007669"/>
    <property type="project" value="InterPro"/>
</dbReference>
<dbReference type="PANTHER" id="PTHR15921:SF3">
    <property type="entry name" value="PRE-MRNA CLEAVAGE COMPLEX 2 PROTEIN PCF11"/>
    <property type="match status" value="1"/>
</dbReference>
<protein>
    <recommendedName>
        <fullName evidence="1">CID domain-containing protein</fullName>
    </recommendedName>
</protein>
<evidence type="ECO:0000313" key="3">
    <source>
        <dbReference type="Proteomes" id="UP001162131"/>
    </source>
</evidence>
<comment type="caution">
    <text evidence="2">The sequence shown here is derived from an EMBL/GenBank/DDBJ whole genome shotgun (WGS) entry which is preliminary data.</text>
</comment>
<sequence length="362" mass="41742">MAQVDPIWKFCQLLDRLVRNDKRIIDCLTAIARDYQGLGAHLVEKIEYKLFSTVEPFRKLLYLYVIDSISFNVPIIRDYLSHRVANIFTHCFKLADTFIKKDIEKLLIVWETQGRFPLRVLEEMREKMAPTPPSISSPINSPDGPGLFDLGELGDWLSQNSYCPQELLIQGIEDSSPLLYSCLLASERSKAELEKLSMKLSIVDPRDIHRYLITELYDELPKQCLICGLRFGLDSELDLHLDWHFAEGAKKQPLKPWLPIPNTWIDPRLHIGLLDEEAPKEVIEVEHPWAPCNPDQLSCPLCGELFEIIPKETAWFCKDASKVFVTDQSKEVILHTQCINSISHSQTIVQPIENYEFEDAFF</sequence>
<dbReference type="GO" id="GO:0000993">
    <property type="term" value="F:RNA polymerase II complex binding"/>
    <property type="evidence" value="ECO:0007669"/>
    <property type="project" value="InterPro"/>
</dbReference>
<dbReference type="GO" id="GO:0031124">
    <property type="term" value="P:mRNA 3'-end processing"/>
    <property type="evidence" value="ECO:0007669"/>
    <property type="project" value="InterPro"/>
</dbReference>
<dbReference type="PROSITE" id="PS51391">
    <property type="entry name" value="CID"/>
    <property type="match status" value="1"/>
</dbReference>
<dbReference type="GO" id="GO:0005849">
    <property type="term" value="C:mRNA cleavage factor complex"/>
    <property type="evidence" value="ECO:0007669"/>
    <property type="project" value="TreeGrafter"/>
</dbReference>
<proteinExistence type="predicted"/>
<dbReference type="InterPro" id="IPR013087">
    <property type="entry name" value="Znf_C2H2_type"/>
</dbReference>
<feature type="domain" description="CID" evidence="1">
    <location>
        <begin position="2"/>
        <end position="132"/>
    </location>
</feature>
<dbReference type="PANTHER" id="PTHR15921">
    <property type="entry name" value="PRE-MRNA CLEAVAGE COMPLEX II"/>
    <property type="match status" value="1"/>
</dbReference>
<reference evidence="2" key="1">
    <citation type="submission" date="2021-09" db="EMBL/GenBank/DDBJ databases">
        <authorList>
            <consortium name="AG Swart"/>
            <person name="Singh M."/>
            <person name="Singh A."/>
            <person name="Seah K."/>
            <person name="Emmerich C."/>
        </authorList>
    </citation>
    <scope>NUCLEOTIDE SEQUENCE</scope>
    <source>
        <strain evidence="2">ATCC30299</strain>
    </source>
</reference>
<dbReference type="Proteomes" id="UP001162131">
    <property type="component" value="Unassembled WGS sequence"/>
</dbReference>
<dbReference type="PROSITE" id="PS00028">
    <property type="entry name" value="ZINC_FINGER_C2H2_1"/>
    <property type="match status" value="1"/>
</dbReference>
<evidence type="ECO:0000259" key="1">
    <source>
        <dbReference type="PROSITE" id="PS51391"/>
    </source>
</evidence>
<dbReference type="SUPFAM" id="SSF48464">
    <property type="entry name" value="ENTH/VHS domain"/>
    <property type="match status" value="1"/>
</dbReference>
<dbReference type="InterPro" id="IPR006569">
    <property type="entry name" value="CID_dom"/>
</dbReference>
<dbReference type="Pfam" id="PF04818">
    <property type="entry name" value="CID"/>
    <property type="match status" value="1"/>
</dbReference>
<keyword evidence="3" id="KW-1185">Reference proteome</keyword>
<evidence type="ECO:0000313" key="2">
    <source>
        <dbReference type="EMBL" id="CAG9311056.1"/>
    </source>
</evidence>
<name>A0AAU9I9A9_9CILI</name>
<organism evidence="2 3">
    <name type="scientific">Blepharisma stoltei</name>
    <dbReference type="NCBI Taxonomy" id="1481888"/>
    <lineage>
        <taxon>Eukaryota</taxon>
        <taxon>Sar</taxon>
        <taxon>Alveolata</taxon>
        <taxon>Ciliophora</taxon>
        <taxon>Postciliodesmatophora</taxon>
        <taxon>Heterotrichea</taxon>
        <taxon>Heterotrichida</taxon>
        <taxon>Blepharismidae</taxon>
        <taxon>Blepharisma</taxon>
    </lineage>
</organism>
<dbReference type="InterPro" id="IPR008942">
    <property type="entry name" value="ENTH_VHS"/>
</dbReference>
<dbReference type="AlphaFoldDB" id="A0AAU9I9A9"/>
<accession>A0AAU9I9A9</accession>
<dbReference type="GO" id="GO:0006369">
    <property type="term" value="P:termination of RNA polymerase II transcription"/>
    <property type="evidence" value="ECO:0007669"/>
    <property type="project" value="InterPro"/>
</dbReference>
<dbReference type="Gene3D" id="1.25.40.90">
    <property type="match status" value="1"/>
</dbReference>
<dbReference type="SMART" id="SM00582">
    <property type="entry name" value="RPR"/>
    <property type="match status" value="1"/>
</dbReference>
<dbReference type="InterPro" id="IPR045154">
    <property type="entry name" value="PCF11-like"/>
</dbReference>
<gene>
    <name evidence="2" type="ORF">BSTOLATCC_MIC2760</name>
</gene>
<dbReference type="EMBL" id="CAJZBQ010000003">
    <property type="protein sequence ID" value="CAG9311056.1"/>
    <property type="molecule type" value="Genomic_DNA"/>
</dbReference>